<dbReference type="RefSeq" id="WP_155045717.1">
    <property type="nucleotide sequence ID" value="NZ_WMIH01000019.1"/>
</dbReference>
<gene>
    <name evidence="1" type="ORF">GL284_16335</name>
</gene>
<evidence type="ECO:0000313" key="1">
    <source>
        <dbReference type="EMBL" id="MTH65841.1"/>
    </source>
</evidence>
<accession>A0A6L6J1P1</accession>
<proteinExistence type="predicted"/>
<protein>
    <recommendedName>
        <fullName evidence="3">Flagellar assembly protein FliH/Type III secretion system HrpE domain-containing protein</fullName>
    </recommendedName>
</protein>
<evidence type="ECO:0008006" key="3">
    <source>
        <dbReference type="Google" id="ProtNLM"/>
    </source>
</evidence>
<organism evidence="1 2">
    <name type="scientific">Paracoccus shanxieyensis</name>
    <dbReference type="NCBI Taxonomy" id="2675752"/>
    <lineage>
        <taxon>Bacteria</taxon>
        <taxon>Pseudomonadati</taxon>
        <taxon>Pseudomonadota</taxon>
        <taxon>Alphaproteobacteria</taxon>
        <taxon>Rhodobacterales</taxon>
        <taxon>Paracoccaceae</taxon>
        <taxon>Paracoccus</taxon>
    </lineage>
</organism>
<sequence>MSPTPLRLESFGQGVIPAHLPPTAADVAQAYQDGLTQGLAQGRQADIDTLAVELRRTGMAMRDAMTETARLRQQTLASVEPVLCAIVEALGAASSQARLLEAIRHELAAMLQQDGPAKLEICCAPHLHNAVRACLDRAMTDVALTDADPQTTTAEIRIRGGLIRLDPDLTIQRMKTLISELSIEE</sequence>
<dbReference type="AlphaFoldDB" id="A0A6L6J1P1"/>
<reference evidence="1 2" key="1">
    <citation type="submission" date="2019-11" db="EMBL/GenBank/DDBJ databases">
        <authorList>
            <person name="Dong K."/>
        </authorList>
    </citation>
    <scope>NUCLEOTIDE SEQUENCE [LARGE SCALE GENOMIC DNA]</scope>
    <source>
        <strain evidence="1 2">DK608</strain>
    </source>
</reference>
<comment type="caution">
    <text evidence="1">The sequence shown here is derived from an EMBL/GenBank/DDBJ whole genome shotgun (WGS) entry which is preliminary data.</text>
</comment>
<dbReference type="EMBL" id="WMII01000017">
    <property type="protein sequence ID" value="MTH65841.1"/>
    <property type="molecule type" value="Genomic_DNA"/>
</dbReference>
<keyword evidence="2" id="KW-1185">Reference proteome</keyword>
<dbReference type="Proteomes" id="UP000478740">
    <property type="component" value="Unassembled WGS sequence"/>
</dbReference>
<evidence type="ECO:0000313" key="2">
    <source>
        <dbReference type="Proteomes" id="UP000478740"/>
    </source>
</evidence>
<name>A0A6L6J1P1_9RHOB</name>